<dbReference type="InterPro" id="IPR049326">
    <property type="entry name" value="Rhodopsin_dom_fungi"/>
</dbReference>
<dbReference type="EMBL" id="SGPL01000292">
    <property type="protein sequence ID" value="THH14223.1"/>
    <property type="molecule type" value="Genomic_DNA"/>
</dbReference>
<feature type="transmembrane region" description="Helical" evidence="6">
    <location>
        <begin position="99"/>
        <end position="117"/>
    </location>
</feature>
<dbReference type="GO" id="GO:0016020">
    <property type="term" value="C:membrane"/>
    <property type="evidence" value="ECO:0007669"/>
    <property type="project" value="UniProtKB-SubCell"/>
</dbReference>
<dbReference type="Pfam" id="PF20684">
    <property type="entry name" value="Fung_rhodopsin"/>
    <property type="match status" value="1"/>
</dbReference>
<evidence type="ECO:0000313" key="9">
    <source>
        <dbReference type="Proteomes" id="UP000310158"/>
    </source>
</evidence>
<dbReference type="Proteomes" id="UP000310158">
    <property type="component" value="Unassembled WGS sequence"/>
</dbReference>
<proteinExistence type="inferred from homology"/>
<feature type="transmembrane region" description="Helical" evidence="6">
    <location>
        <begin position="244"/>
        <end position="267"/>
    </location>
</feature>
<evidence type="ECO:0000256" key="6">
    <source>
        <dbReference type="SAM" id="Phobius"/>
    </source>
</evidence>
<sequence>MRANRLGPAHAAAPVLRLRCLLPQISIPSSLLLVTRTLVTPRLPTPESPQGPISMGVNIHDPLVKIKVTQSVCGFIAICMTAIRIYIRRGRYWWDDAWAFFSLLNLFVQFASVFMHVDDPSELSKTNRVAAYYLMATTFYTIIWSARLSILFSIIRIDPDPRIRRRLKWVVALFVAAIFFFLAQLMWVCEPKSSWKNLPSPQCQLNKEVAICQLVSDVFSDLLLIILPLRLIHGIKDRGLRRRLIIIFSTSIVTTIVSLVHAAYIIADGGIKVIISALVEDCMSLTVANVPVVATALVRHLGLHSHSDDHTSYTDESPDGPRFSSFRFKSRITDAFTRESRGTAFGTRITRDAKGTTTDGTGTDTDLGLMSKGVLSTTYSTDDEGAIGQTSTAQKEAHYISVGSMQGESQWQPNLDPAFRAQGKARKGEGEHYISVGSVRVQEPVREEEEGGSAPLGVHSRTDSVRIPVVRIGSLWTERQKGKGVKSQPR</sequence>
<dbReference type="OrthoDB" id="444631at2759"/>
<evidence type="ECO:0000256" key="2">
    <source>
        <dbReference type="ARBA" id="ARBA00022692"/>
    </source>
</evidence>
<protein>
    <recommendedName>
        <fullName evidence="7">Rhodopsin domain-containing protein</fullName>
    </recommendedName>
</protein>
<evidence type="ECO:0000256" key="3">
    <source>
        <dbReference type="ARBA" id="ARBA00022989"/>
    </source>
</evidence>
<feature type="transmembrane region" description="Helical" evidence="6">
    <location>
        <begin position="167"/>
        <end position="188"/>
    </location>
</feature>
<keyword evidence="9" id="KW-1185">Reference proteome</keyword>
<keyword evidence="3 6" id="KW-1133">Transmembrane helix</keyword>
<feature type="transmembrane region" description="Helical" evidence="6">
    <location>
        <begin position="129"/>
        <end position="155"/>
    </location>
</feature>
<comment type="subcellular location">
    <subcellularLocation>
        <location evidence="1">Membrane</location>
        <topology evidence="1">Multi-pass membrane protein</topology>
    </subcellularLocation>
</comment>
<comment type="caution">
    <text evidence="8">The sequence shown here is derived from an EMBL/GenBank/DDBJ whole genome shotgun (WGS) entry which is preliminary data.</text>
</comment>
<dbReference type="PANTHER" id="PTHR33048">
    <property type="entry name" value="PTH11-LIKE INTEGRAL MEMBRANE PROTEIN (AFU_ORTHOLOGUE AFUA_5G11245)"/>
    <property type="match status" value="1"/>
</dbReference>
<feature type="transmembrane region" description="Helical" evidence="6">
    <location>
        <begin position="208"/>
        <end position="232"/>
    </location>
</feature>
<evidence type="ECO:0000256" key="5">
    <source>
        <dbReference type="ARBA" id="ARBA00038359"/>
    </source>
</evidence>
<organism evidence="8 9">
    <name type="scientific">Bondarzewia mesenterica</name>
    <dbReference type="NCBI Taxonomy" id="1095465"/>
    <lineage>
        <taxon>Eukaryota</taxon>
        <taxon>Fungi</taxon>
        <taxon>Dikarya</taxon>
        <taxon>Basidiomycota</taxon>
        <taxon>Agaricomycotina</taxon>
        <taxon>Agaricomycetes</taxon>
        <taxon>Russulales</taxon>
        <taxon>Bondarzewiaceae</taxon>
        <taxon>Bondarzewia</taxon>
    </lineage>
</organism>
<evidence type="ECO:0000313" key="8">
    <source>
        <dbReference type="EMBL" id="THH14223.1"/>
    </source>
</evidence>
<dbReference type="PANTHER" id="PTHR33048:SF19">
    <property type="entry name" value="MEMBRANE PROTEIN PTH11-LIKE, PUTATIVE (AFU_ORTHOLOGUE AFUA_1G14080)-RELATED"/>
    <property type="match status" value="1"/>
</dbReference>
<evidence type="ECO:0000256" key="4">
    <source>
        <dbReference type="ARBA" id="ARBA00023136"/>
    </source>
</evidence>
<keyword evidence="2 6" id="KW-0812">Transmembrane</keyword>
<evidence type="ECO:0000259" key="7">
    <source>
        <dbReference type="Pfam" id="PF20684"/>
    </source>
</evidence>
<feature type="domain" description="Rhodopsin" evidence="7">
    <location>
        <begin position="83"/>
        <end position="294"/>
    </location>
</feature>
<name>A0A4V3XEM4_9AGAM</name>
<comment type="similarity">
    <text evidence="5">Belongs to the SAT4 family.</text>
</comment>
<dbReference type="AlphaFoldDB" id="A0A4V3XEM4"/>
<dbReference type="InterPro" id="IPR052337">
    <property type="entry name" value="SAT4-like"/>
</dbReference>
<reference evidence="8 9" key="1">
    <citation type="submission" date="2019-02" db="EMBL/GenBank/DDBJ databases">
        <title>Genome sequencing of the rare red list fungi Bondarzewia mesenterica.</title>
        <authorList>
            <person name="Buettner E."/>
            <person name="Kellner H."/>
        </authorList>
    </citation>
    <scope>NUCLEOTIDE SEQUENCE [LARGE SCALE GENOMIC DNA]</scope>
    <source>
        <strain evidence="8 9">DSM 108281</strain>
    </source>
</reference>
<evidence type="ECO:0000256" key="1">
    <source>
        <dbReference type="ARBA" id="ARBA00004141"/>
    </source>
</evidence>
<gene>
    <name evidence="8" type="ORF">EW146_g6084</name>
</gene>
<keyword evidence="4 6" id="KW-0472">Membrane</keyword>
<accession>A0A4V3XEM4</accession>